<dbReference type="PANTHER" id="PTHR20857">
    <property type="entry name" value="THIAMINE-PHOSPHATE PYROPHOSPHORYLASE"/>
    <property type="match status" value="1"/>
</dbReference>
<dbReference type="GO" id="GO:0009228">
    <property type="term" value="P:thiamine biosynthetic process"/>
    <property type="evidence" value="ECO:0007669"/>
    <property type="project" value="UniProtKB-KW"/>
</dbReference>
<protein>
    <submittedName>
        <fullName evidence="4">Thiamin phosphate synthase</fullName>
    </submittedName>
</protein>
<comment type="pathway">
    <text evidence="1">Cofactor biosynthesis; thiamine diphosphate biosynthesis.</text>
</comment>
<dbReference type="GO" id="GO:0004789">
    <property type="term" value="F:thiamine-phosphate diphosphorylase activity"/>
    <property type="evidence" value="ECO:0007669"/>
    <property type="project" value="TreeGrafter"/>
</dbReference>
<keyword evidence="2" id="KW-0784">Thiamine biosynthesis</keyword>
<name>A0A1Y1Y6Q1_9FUNG</name>
<dbReference type="SUPFAM" id="SSF51391">
    <property type="entry name" value="Thiamin phosphate synthase"/>
    <property type="match status" value="1"/>
</dbReference>
<accession>A0A1Y1Y6Q1</accession>
<reference evidence="4 5" key="1">
    <citation type="submission" date="2016-07" db="EMBL/GenBank/DDBJ databases">
        <title>Pervasive Adenine N6-methylation of Active Genes in Fungi.</title>
        <authorList>
            <consortium name="DOE Joint Genome Institute"/>
            <person name="Mondo S.J."/>
            <person name="Dannebaum R.O."/>
            <person name="Kuo R.C."/>
            <person name="Labutti K."/>
            <person name="Haridas S."/>
            <person name="Kuo A."/>
            <person name="Salamov A."/>
            <person name="Ahrendt S.R."/>
            <person name="Lipzen A."/>
            <person name="Sullivan W."/>
            <person name="Andreopoulos W.B."/>
            <person name="Clum A."/>
            <person name="Lindquist E."/>
            <person name="Daum C."/>
            <person name="Ramamoorthy G.K."/>
            <person name="Gryganskyi A."/>
            <person name="Culley D."/>
            <person name="Magnuson J.K."/>
            <person name="James T.Y."/>
            <person name="O'Malley M.A."/>
            <person name="Stajich J.E."/>
            <person name="Spatafora J.W."/>
            <person name="Visel A."/>
            <person name="Grigoriev I.V."/>
        </authorList>
    </citation>
    <scope>NUCLEOTIDE SEQUENCE [LARGE SCALE GENOMIC DNA]</scope>
    <source>
        <strain evidence="4 5">CBS 931.73</strain>
    </source>
</reference>
<sequence length="218" mass="23819">MLPLIYIITDNATDSPIFQSNLNACLTRSNAFIQFRLKSLTSQGYLSYLESACQLAGPKAKRLLLNTGSLECLGEALATCLEFPAGGVHLVSKDLMSSNIEEVLKKFKEQWNKEHPPVIAASCHTIDQLRKAQFLGLDFVVLSPILPSTTCPSNNYLGWEGFQKLIAQAGDLPVYALGGLNGSHLPIARQYGAQGVAAINAFWNKHDLNSEVYSTCKD</sequence>
<dbReference type="AlphaFoldDB" id="A0A1Y1Y6Q1"/>
<dbReference type="STRING" id="1314790.A0A1Y1Y6Q1"/>
<keyword evidence="5" id="KW-1185">Reference proteome</keyword>
<dbReference type="InterPro" id="IPR022998">
    <property type="entry name" value="ThiamineP_synth_TenI"/>
</dbReference>
<evidence type="ECO:0000313" key="5">
    <source>
        <dbReference type="Proteomes" id="UP000193498"/>
    </source>
</evidence>
<dbReference type="PANTHER" id="PTHR20857:SF15">
    <property type="entry name" value="THIAMINE-PHOSPHATE SYNTHASE"/>
    <property type="match status" value="1"/>
</dbReference>
<dbReference type="Proteomes" id="UP000193498">
    <property type="component" value="Unassembled WGS sequence"/>
</dbReference>
<organism evidence="4 5">
    <name type="scientific">Basidiobolus meristosporus CBS 931.73</name>
    <dbReference type="NCBI Taxonomy" id="1314790"/>
    <lineage>
        <taxon>Eukaryota</taxon>
        <taxon>Fungi</taxon>
        <taxon>Fungi incertae sedis</taxon>
        <taxon>Zoopagomycota</taxon>
        <taxon>Entomophthoromycotina</taxon>
        <taxon>Basidiobolomycetes</taxon>
        <taxon>Basidiobolales</taxon>
        <taxon>Basidiobolaceae</taxon>
        <taxon>Basidiobolus</taxon>
    </lineage>
</organism>
<dbReference type="CDD" id="cd00564">
    <property type="entry name" value="TMP_TenI"/>
    <property type="match status" value="1"/>
</dbReference>
<dbReference type="GO" id="GO:0005737">
    <property type="term" value="C:cytoplasm"/>
    <property type="evidence" value="ECO:0007669"/>
    <property type="project" value="TreeGrafter"/>
</dbReference>
<dbReference type="Gene3D" id="3.20.20.70">
    <property type="entry name" value="Aldolase class I"/>
    <property type="match status" value="1"/>
</dbReference>
<dbReference type="Pfam" id="PF02581">
    <property type="entry name" value="TMP-TENI"/>
    <property type="match status" value="1"/>
</dbReference>
<feature type="domain" description="Thiamine phosphate synthase/TenI" evidence="3">
    <location>
        <begin position="5"/>
        <end position="201"/>
    </location>
</feature>
<evidence type="ECO:0000256" key="2">
    <source>
        <dbReference type="ARBA" id="ARBA00022977"/>
    </source>
</evidence>
<evidence type="ECO:0000256" key="1">
    <source>
        <dbReference type="ARBA" id="ARBA00004948"/>
    </source>
</evidence>
<dbReference type="InterPro" id="IPR036206">
    <property type="entry name" value="ThiamineP_synth_sf"/>
</dbReference>
<evidence type="ECO:0000313" key="4">
    <source>
        <dbReference type="EMBL" id="ORX93396.1"/>
    </source>
</evidence>
<dbReference type="EMBL" id="MCFE01000237">
    <property type="protein sequence ID" value="ORX93396.1"/>
    <property type="molecule type" value="Genomic_DNA"/>
</dbReference>
<dbReference type="InterPro" id="IPR013785">
    <property type="entry name" value="Aldolase_TIM"/>
</dbReference>
<gene>
    <name evidence="4" type="ORF">K493DRAFT_338300</name>
</gene>
<comment type="caution">
    <text evidence="4">The sequence shown here is derived from an EMBL/GenBank/DDBJ whole genome shotgun (WGS) entry which is preliminary data.</text>
</comment>
<proteinExistence type="predicted"/>
<evidence type="ECO:0000259" key="3">
    <source>
        <dbReference type="Pfam" id="PF02581"/>
    </source>
</evidence>
<dbReference type="InParanoid" id="A0A1Y1Y6Q1"/>
<dbReference type="OrthoDB" id="2131313at2759"/>